<sequence>MKHLIWIWVLFSLSATAQDSTILTLEQCQQLARQNYPLLKQQQVLNNILKIQTQNINSSWLPQAVLNGQASYQSDVVQLPIKLPGLNITPLAKDQYRATIDVNQQIYDGGITRQQRDLQAIQQQTSQQQVEVELYKVKQQVTQVYFNALLSTEYITTSQLAQKDLQQRLEKLQAGVNNGTVLPSSVDLLQAELLKAQQQEIAAASSKKAYLAVMQLLTGVTLTGVATRTVPDQVTLTETDTLNRPELLLYHLQSNALQQQSLLTGARKLPRVSAFVQGGFGRPGLNMLSNDFAPFYITGVRLNWTLWNWHYQRKEQQVLTLQEKNVDIQSATFTLNTRVQLAQQAAEIEQLQQTLEKDQSIIALRIRVKEAAAAQLDNGVITVHDYVQDLDAETQARISQQTHTLQLALAHINYQLIRGY</sequence>
<dbReference type="AlphaFoldDB" id="A0A2P8HPU7"/>
<keyword evidence="5" id="KW-0998">Cell outer membrane</keyword>
<protein>
    <submittedName>
        <fullName evidence="7">Outer membrane protein TolC</fullName>
    </submittedName>
</protein>
<dbReference type="Gene3D" id="1.20.1600.10">
    <property type="entry name" value="Outer membrane efflux proteins (OEP)"/>
    <property type="match status" value="1"/>
</dbReference>
<evidence type="ECO:0000256" key="4">
    <source>
        <dbReference type="ARBA" id="ARBA00023136"/>
    </source>
</evidence>
<dbReference type="PANTHER" id="PTHR30026">
    <property type="entry name" value="OUTER MEMBRANE PROTEIN TOLC"/>
    <property type="match status" value="1"/>
</dbReference>
<dbReference type="GO" id="GO:0015288">
    <property type="term" value="F:porin activity"/>
    <property type="evidence" value="ECO:0007669"/>
    <property type="project" value="TreeGrafter"/>
</dbReference>
<proteinExistence type="predicted"/>
<keyword evidence="2" id="KW-1134">Transmembrane beta strand</keyword>
<evidence type="ECO:0000256" key="5">
    <source>
        <dbReference type="ARBA" id="ARBA00023237"/>
    </source>
</evidence>
<feature type="signal peptide" evidence="6">
    <location>
        <begin position="1"/>
        <end position="17"/>
    </location>
</feature>
<evidence type="ECO:0000256" key="6">
    <source>
        <dbReference type="SAM" id="SignalP"/>
    </source>
</evidence>
<dbReference type="SUPFAM" id="SSF56954">
    <property type="entry name" value="Outer membrane efflux proteins (OEP)"/>
    <property type="match status" value="1"/>
</dbReference>
<evidence type="ECO:0000313" key="7">
    <source>
        <dbReference type="EMBL" id="PSL48253.1"/>
    </source>
</evidence>
<dbReference type="GO" id="GO:1990281">
    <property type="term" value="C:efflux pump complex"/>
    <property type="evidence" value="ECO:0007669"/>
    <property type="project" value="TreeGrafter"/>
</dbReference>
<feature type="chain" id="PRO_5015177177" evidence="6">
    <location>
        <begin position="18"/>
        <end position="420"/>
    </location>
</feature>
<reference evidence="7 8" key="1">
    <citation type="submission" date="2018-03" db="EMBL/GenBank/DDBJ databases">
        <title>Genomic Encyclopedia of Archaeal and Bacterial Type Strains, Phase II (KMG-II): from individual species to whole genera.</title>
        <authorList>
            <person name="Goeker M."/>
        </authorList>
    </citation>
    <scope>NUCLEOTIDE SEQUENCE [LARGE SCALE GENOMIC DNA]</scope>
    <source>
        <strain evidence="7 8">DSM 24859</strain>
    </source>
</reference>
<dbReference type="PANTHER" id="PTHR30026:SF20">
    <property type="entry name" value="OUTER MEMBRANE PROTEIN TOLC"/>
    <property type="match status" value="1"/>
</dbReference>
<dbReference type="EMBL" id="PYAW01000002">
    <property type="protein sequence ID" value="PSL48253.1"/>
    <property type="molecule type" value="Genomic_DNA"/>
</dbReference>
<evidence type="ECO:0000256" key="2">
    <source>
        <dbReference type="ARBA" id="ARBA00022452"/>
    </source>
</evidence>
<organism evidence="7 8">
    <name type="scientific">Chitinophaga niastensis</name>
    <dbReference type="NCBI Taxonomy" id="536980"/>
    <lineage>
        <taxon>Bacteria</taxon>
        <taxon>Pseudomonadati</taxon>
        <taxon>Bacteroidota</taxon>
        <taxon>Chitinophagia</taxon>
        <taxon>Chitinophagales</taxon>
        <taxon>Chitinophagaceae</taxon>
        <taxon>Chitinophaga</taxon>
    </lineage>
</organism>
<keyword evidence="3" id="KW-0812">Transmembrane</keyword>
<keyword evidence="6" id="KW-0732">Signal</keyword>
<evidence type="ECO:0000256" key="3">
    <source>
        <dbReference type="ARBA" id="ARBA00022692"/>
    </source>
</evidence>
<dbReference type="Proteomes" id="UP000240971">
    <property type="component" value="Unassembled WGS sequence"/>
</dbReference>
<comment type="subcellular location">
    <subcellularLocation>
        <location evidence="1">Cell outer membrane</location>
    </subcellularLocation>
</comment>
<gene>
    <name evidence="7" type="ORF">CLV51_1021118</name>
</gene>
<name>A0A2P8HPU7_CHINA</name>
<evidence type="ECO:0000313" key="8">
    <source>
        <dbReference type="Proteomes" id="UP000240971"/>
    </source>
</evidence>
<comment type="caution">
    <text evidence="7">The sequence shown here is derived from an EMBL/GenBank/DDBJ whole genome shotgun (WGS) entry which is preliminary data.</text>
</comment>
<dbReference type="RefSeq" id="WP_106528644.1">
    <property type="nucleotide sequence ID" value="NZ_PYAW01000002.1"/>
</dbReference>
<keyword evidence="8" id="KW-1185">Reference proteome</keyword>
<accession>A0A2P8HPU7</accession>
<evidence type="ECO:0000256" key="1">
    <source>
        <dbReference type="ARBA" id="ARBA00004442"/>
    </source>
</evidence>
<keyword evidence="4" id="KW-0472">Membrane</keyword>
<dbReference type="OrthoDB" id="976750at2"/>
<dbReference type="GO" id="GO:0009279">
    <property type="term" value="C:cell outer membrane"/>
    <property type="evidence" value="ECO:0007669"/>
    <property type="project" value="UniProtKB-SubCell"/>
</dbReference>
<dbReference type="InterPro" id="IPR051906">
    <property type="entry name" value="TolC-like"/>
</dbReference>
<dbReference type="GO" id="GO:0015562">
    <property type="term" value="F:efflux transmembrane transporter activity"/>
    <property type="evidence" value="ECO:0007669"/>
    <property type="project" value="InterPro"/>
</dbReference>